<dbReference type="InterPro" id="IPR027417">
    <property type="entry name" value="P-loop_NTPase"/>
</dbReference>
<evidence type="ECO:0000256" key="2">
    <source>
        <dbReference type="ARBA" id="ARBA00010044"/>
    </source>
</evidence>
<keyword evidence="6" id="KW-0547">Nucleotide-binding</keyword>
<dbReference type="InterPro" id="IPR003959">
    <property type="entry name" value="ATPase_AAA_core"/>
</dbReference>
<feature type="compositionally biased region" description="Polar residues" evidence="11">
    <location>
        <begin position="994"/>
        <end position="1015"/>
    </location>
</feature>
<keyword evidence="4" id="KW-0645">Protease</keyword>
<feature type="region of interest" description="Disordered" evidence="11">
    <location>
        <begin position="242"/>
        <end position="320"/>
    </location>
</feature>
<feature type="domain" description="Peptidase M41" evidence="13">
    <location>
        <begin position="768"/>
        <end position="938"/>
    </location>
</feature>
<proteinExistence type="inferred from homology"/>
<dbReference type="Gene3D" id="3.40.1690.20">
    <property type="match status" value="1"/>
</dbReference>
<evidence type="ECO:0000256" key="7">
    <source>
        <dbReference type="ARBA" id="ARBA00022801"/>
    </source>
</evidence>
<comment type="similarity">
    <text evidence="3">In the N-terminal section; belongs to the AAA ATPase family.</text>
</comment>
<dbReference type="AlphaFoldDB" id="U6LGK0"/>
<evidence type="ECO:0000256" key="11">
    <source>
        <dbReference type="SAM" id="MobiDB-lite"/>
    </source>
</evidence>
<feature type="compositionally biased region" description="Basic and acidic residues" evidence="11">
    <location>
        <begin position="1016"/>
        <end position="1026"/>
    </location>
</feature>
<dbReference type="GO" id="GO:0005745">
    <property type="term" value="C:m-AAA complex"/>
    <property type="evidence" value="ECO:0007669"/>
    <property type="project" value="TreeGrafter"/>
</dbReference>
<dbReference type="OrthoDB" id="1413014at2759"/>
<gene>
    <name evidence="15" type="ORF">EBH_0082230</name>
</gene>
<keyword evidence="5" id="KW-0479">Metal-binding</keyword>
<evidence type="ECO:0000313" key="16">
    <source>
        <dbReference type="Proteomes" id="UP000030750"/>
    </source>
</evidence>
<evidence type="ECO:0000313" key="15">
    <source>
        <dbReference type="EMBL" id="CDJ48373.1"/>
    </source>
</evidence>
<evidence type="ECO:0000256" key="10">
    <source>
        <dbReference type="ARBA" id="ARBA00023049"/>
    </source>
</evidence>
<comment type="similarity">
    <text evidence="2">In the C-terminal section; belongs to the peptidase M41 family.</text>
</comment>
<reference evidence="15" key="1">
    <citation type="submission" date="2013-10" db="EMBL/GenBank/DDBJ databases">
        <title>Genomic analysis of the causative agents of coccidiosis in chickens.</title>
        <authorList>
            <person name="Reid A.J."/>
            <person name="Blake D."/>
            <person name="Billington K."/>
            <person name="Browne H."/>
            <person name="Dunn M."/>
            <person name="Hung S."/>
            <person name="Kawahara F."/>
            <person name="Miranda-Saavedra D."/>
            <person name="Mourier T."/>
            <person name="Nagra H."/>
            <person name="Otto T.D."/>
            <person name="Rawlings N."/>
            <person name="Sanchez A."/>
            <person name="Sanders M."/>
            <person name="Subramaniam C."/>
            <person name="Tay Y."/>
            <person name="Dear P."/>
            <person name="Doerig C."/>
            <person name="Gruber A."/>
            <person name="Parkinson J."/>
            <person name="Shirley M."/>
            <person name="Wan K.L."/>
            <person name="Berriman M."/>
            <person name="Tomley F."/>
            <person name="Pain A."/>
        </authorList>
    </citation>
    <scope>NUCLEOTIDE SEQUENCE [LARGE SCALE GENOMIC DNA]</scope>
    <source>
        <strain evidence="15">Houghton</strain>
    </source>
</reference>
<evidence type="ECO:0000256" key="6">
    <source>
        <dbReference type="ARBA" id="ARBA00022741"/>
    </source>
</evidence>
<reference evidence="15" key="2">
    <citation type="submission" date="2013-10" db="EMBL/GenBank/DDBJ databases">
        <authorList>
            <person name="Aslett M."/>
        </authorList>
    </citation>
    <scope>NUCLEOTIDE SEQUENCE [LARGE SCALE GENOMIC DNA]</scope>
    <source>
        <strain evidence="15">Houghton</strain>
    </source>
</reference>
<dbReference type="PANTHER" id="PTHR43655:SF2">
    <property type="entry name" value="AFG3 LIKE MATRIX AAA PEPTIDASE SUBUNIT 2, ISOFORM A"/>
    <property type="match status" value="1"/>
</dbReference>
<dbReference type="PROSITE" id="PS00674">
    <property type="entry name" value="AAA"/>
    <property type="match status" value="1"/>
</dbReference>
<evidence type="ECO:0000256" key="9">
    <source>
        <dbReference type="ARBA" id="ARBA00022840"/>
    </source>
</evidence>
<dbReference type="SUPFAM" id="SSF140990">
    <property type="entry name" value="FtsH protease domain-like"/>
    <property type="match status" value="1"/>
</dbReference>
<sequence length="1116" mass="123521">MQAAAARLLLLQRGARPVLRFGKGFRTTSVVCRTPYSQQLLEQPWHTRWTRSAVAQVAAAAATEVKTAAGISRAFSHAPVWWQRKLQQQQRPLPGPPVAFFHTWNERLLIDNSQTDKSSGERGKPYALTASENGADGRLRQQSIWLLQQQQGRERQQRQLQEGVGRQCEMLQQQREDGLSLLLHRTTERLLHSAAELPPSVLDKMLPPLLWQLHAAAVAAGQKQPSASALLQRLSRDLFALSSRSKQGESHEDSSGTTNGSRRQPEESTNKDTRSSTGEDSGNSSSSSRSSNSSSTSKDGGGDGTRGPRGPAQSAATGNNTRRIPLGFEAFYPKEALKQREGSSNNAGSGRLPFVPPTGGAMQHLLLRMCIWLGIWVFALSLLSRVGEPQLSLQEFLSSYVARGLVEKVIVVGDRGRCTAVVRAPPTPEQLQAMEQQQQHQMMLYMQQQQQMQQQMQQAMAMQQHQQQQQHPYDMQQQHQQQHQFSVPAPLQQTKLTDMLPKKQIVRFRTGLTPESFIEKMEHFQASLGIHPKDFLPIYVEEGWNLSLGDLIASAFFFLIMATIARDFLMGGAVNRGGSASGLNRLLGNSSSKRARIKPDTVKVRFADVAGLHEAKREITEFVSFLKNPAAFQKMAIIWIDEIDSVGASRSTQFANSEREQTLNQLLVEMDGFSPHESVVVLAGTNREDLLDAALKRAGRFDRRVVINRPDVKERAEIFKVGADIANICNEAAIYAARRRTKRGIEQRDFELAVERIIAGLPSNTKNLMSEKQKKTIALHEAGHAVAGWFLKHADVVLKLTVIPRDSGAMGFSQQMPPPVELYEKDALLDRIAVCLAGRAAEELFMGCISSGAVDDIEKATHLARLIIMQLGMNPKIGLVNLKRTRQSPQEPYQLFSDATAQLVDDEVRNLISDQYEREMHALSSLLLEKETLTFADLQDCLGKRPFPPDAQLAAYINALPTKVNTVNQEAQGEERASGDPSIPAVTGEGGNAPNENSSTSNKDAATGRRNTQQQEQEKTSVKDTEGSDDDDDETTDSRKNNRKSKKKNSGKGDDDDDDDDDDDGNGNNSKRGPRRRKLFGGDDDSCLPELLRKNLKPDTPTPSAAAKETDLGHTQ</sequence>
<dbReference type="GO" id="GO:0046872">
    <property type="term" value="F:metal ion binding"/>
    <property type="evidence" value="ECO:0007669"/>
    <property type="project" value="UniProtKB-KW"/>
</dbReference>
<dbReference type="Gene3D" id="1.20.58.760">
    <property type="entry name" value="Peptidase M41"/>
    <property type="match status" value="1"/>
</dbReference>
<feature type="compositionally biased region" description="Basic and acidic residues" evidence="11">
    <location>
        <begin position="263"/>
        <end position="274"/>
    </location>
</feature>
<dbReference type="SUPFAM" id="SSF52540">
    <property type="entry name" value="P-loop containing nucleoside triphosphate hydrolases"/>
    <property type="match status" value="1"/>
</dbReference>
<dbReference type="InterPro" id="IPR003960">
    <property type="entry name" value="ATPase_AAA_CS"/>
</dbReference>
<evidence type="ECO:0000256" key="4">
    <source>
        <dbReference type="ARBA" id="ARBA00022670"/>
    </source>
</evidence>
<keyword evidence="8" id="KW-0862">Zinc</keyword>
<feature type="compositionally biased region" description="Acidic residues" evidence="11">
    <location>
        <begin position="1054"/>
        <end position="1065"/>
    </location>
</feature>
<evidence type="ECO:0000259" key="12">
    <source>
        <dbReference type="Pfam" id="PF00004"/>
    </source>
</evidence>
<keyword evidence="7" id="KW-0378">Hydrolase</keyword>
<organism evidence="15 16">
    <name type="scientific">Eimeria brunetti</name>
    <dbReference type="NCBI Taxonomy" id="51314"/>
    <lineage>
        <taxon>Eukaryota</taxon>
        <taxon>Sar</taxon>
        <taxon>Alveolata</taxon>
        <taxon>Apicomplexa</taxon>
        <taxon>Conoidasida</taxon>
        <taxon>Coccidia</taxon>
        <taxon>Eucoccidiorida</taxon>
        <taxon>Eimeriorina</taxon>
        <taxon>Eimeriidae</taxon>
        <taxon>Eimeria</taxon>
    </lineage>
</organism>
<evidence type="ECO:0000256" key="1">
    <source>
        <dbReference type="ARBA" id="ARBA00001947"/>
    </source>
</evidence>
<dbReference type="InterPro" id="IPR050928">
    <property type="entry name" value="ATP-dep_Zn_Metalloprotease"/>
</dbReference>
<dbReference type="Gene3D" id="1.10.8.60">
    <property type="match status" value="2"/>
</dbReference>
<feature type="domain" description="ATPase AAA-type core" evidence="12">
    <location>
        <begin position="611"/>
        <end position="707"/>
    </location>
</feature>
<feature type="compositionally biased region" description="Low complexity" evidence="11">
    <location>
        <begin position="275"/>
        <end position="298"/>
    </location>
</feature>
<name>U6LGK0_9EIME</name>
<dbReference type="VEuPathDB" id="ToxoDB:EBH_0082230"/>
<keyword evidence="16" id="KW-1185">Reference proteome</keyword>
<keyword evidence="9" id="KW-0067">ATP-binding</keyword>
<accession>U6LGK0</accession>
<evidence type="ECO:0000256" key="5">
    <source>
        <dbReference type="ARBA" id="ARBA00022723"/>
    </source>
</evidence>
<dbReference type="GO" id="GO:0016887">
    <property type="term" value="F:ATP hydrolysis activity"/>
    <property type="evidence" value="ECO:0007669"/>
    <property type="project" value="InterPro"/>
</dbReference>
<dbReference type="InterPro" id="IPR037219">
    <property type="entry name" value="Peptidase_M41-like"/>
</dbReference>
<dbReference type="Pfam" id="PF00004">
    <property type="entry name" value="AAA"/>
    <property type="match status" value="1"/>
</dbReference>
<dbReference type="EMBL" id="HG711106">
    <property type="protein sequence ID" value="CDJ48373.1"/>
    <property type="molecule type" value="Genomic_DNA"/>
</dbReference>
<comment type="cofactor">
    <cofactor evidence="1">
        <name>Zn(2+)</name>
        <dbReference type="ChEBI" id="CHEBI:29105"/>
    </cofactor>
</comment>
<dbReference type="Pfam" id="PF01434">
    <property type="entry name" value="Peptidase_M41"/>
    <property type="match status" value="1"/>
</dbReference>
<evidence type="ECO:0000259" key="14">
    <source>
        <dbReference type="Pfam" id="PF17862"/>
    </source>
</evidence>
<feature type="domain" description="AAA ATPase AAA+ lid" evidence="14">
    <location>
        <begin position="721"/>
        <end position="751"/>
    </location>
</feature>
<feature type="region of interest" description="Disordered" evidence="11">
    <location>
        <begin position="969"/>
        <end position="1116"/>
    </location>
</feature>
<dbReference type="GO" id="GO:0005524">
    <property type="term" value="F:ATP binding"/>
    <property type="evidence" value="ECO:0007669"/>
    <property type="project" value="UniProtKB-KW"/>
</dbReference>
<evidence type="ECO:0000256" key="8">
    <source>
        <dbReference type="ARBA" id="ARBA00022833"/>
    </source>
</evidence>
<dbReference type="Proteomes" id="UP000030750">
    <property type="component" value="Unassembled WGS sequence"/>
</dbReference>
<dbReference type="Gene3D" id="3.40.50.300">
    <property type="entry name" value="P-loop containing nucleotide triphosphate hydrolases"/>
    <property type="match status" value="1"/>
</dbReference>
<dbReference type="GO" id="GO:0034982">
    <property type="term" value="P:mitochondrial protein processing"/>
    <property type="evidence" value="ECO:0007669"/>
    <property type="project" value="TreeGrafter"/>
</dbReference>
<feature type="compositionally biased region" description="Basic residues" evidence="11">
    <location>
        <begin position="1041"/>
        <end position="1050"/>
    </location>
</feature>
<keyword evidence="10" id="KW-0482">Metalloprotease</keyword>
<evidence type="ECO:0000259" key="13">
    <source>
        <dbReference type="Pfam" id="PF01434"/>
    </source>
</evidence>
<dbReference type="PANTHER" id="PTHR43655">
    <property type="entry name" value="ATP-DEPENDENT PROTEASE"/>
    <property type="match status" value="1"/>
</dbReference>
<dbReference type="InterPro" id="IPR000642">
    <property type="entry name" value="Peptidase_M41"/>
</dbReference>
<dbReference type="GO" id="GO:0004176">
    <property type="term" value="F:ATP-dependent peptidase activity"/>
    <property type="evidence" value="ECO:0007669"/>
    <property type="project" value="InterPro"/>
</dbReference>
<dbReference type="Pfam" id="PF17862">
    <property type="entry name" value="AAA_lid_3"/>
    <property type="match status" value="1"/>
</dbReference>
<dbReference type="InterPro" id="IPR041569">
    <property type="entry name" value="AAA_lid_3"/>
</dbReference>
<protein>
    <submittedName>
        <fullName evidence="15">AFG3 ATPase family protein, putative</fullName>
    </submittedName>
</protein>
<dbReference type="GO" id="GO:0004222">
    <property type="term" value="F:metalloendopeptidase activity"/>
    <property type="evidence" value="ECO:0007669"/>
    <property type="project" value="InterPro"/>
</dbReference>
<evidence type="ECO:0000256" key="3">
    <source>
        <dbReference type="ARBA" id="ARBA00010550"/>
    </source>
</evidence>